<evidence type="ECO:0000256" key="7">
    <source>
        <dbReference type="ARBA" id="ARBA00022842"/>
    </source>
</evidence>
<keyword evidence="1 9" id="KW-0240">DNA-directed RNA polymerase</keyword>
<dbReference type="AlphaFoldDB" id="A0ABD5XB81"/>
<dbReference type="HAMAP" id="MF_00007">
    <property type="entry name" value="DNA_primase_DnaG_arc"/>
    <property type="match status" value="1"/>
</dbReference>
<keyword evidence="8 9" id="KW-0804">Transcription</keyword>
<evidence type="ECO:0000256" key="3">
    <source>
        <dbReference type="ARBA" id="ARBA00022679"/>
    </source>
</evidence>
<evidence type="ECO:0000256" key="9">
    <source>
        <dbReference type="HAMAP-Rule" id="MF_00007"/>
    </source>
</evidence>
<evidence type="ECO:0000313" key="12">
    <source>
        <dbReference type="EMBL" id="MFC7126799.1"/>
    </source>
</evidence>
<accession>A0ABD5XB81</accession>
<dbReference type="NCBIfam" id="NF003108">
    <property type="entry name" value="PRK04031.1-1"/>
    <property type="match status" value="1"/>
</dbReference>
<keyword evidence="6" id="KW-0479">Metal-binding</keyword>
<evidence type="ECO:0000256" key="6">
    <source>
        <dbReference type="ARBA" id="ARBA00022723"/>
    </source>
</evidence>
<comment type="similarity">
    <text evidence="9">Belongs to the archaeal DnaG primase family.</text>
</comment>
<organism evidence="12 13">
    <name type="scientific">Halovenus rubra</name>
    <dbReference type="NCBI Taxonomy" id="869890"/>
    <lineage>
        <taxon>Archaea</taxon>
        <taxon>Methanobacteriati</taxon>
        <taxon>Methanobacteriota</taxon>
        <taxon>Stenosarchaea group</taxon>
        <taxon>Halobacteria</taxon>
        <taxon>Halobacteriales</taxon>
        <taxon>Haloarculaceae</taxon>
        <taxon>Halovenus</taxon>
    </lineage>
</organism>
<dbReference type="PANTHER" id="PTHR30313">
    <property type="entry name" value="DNA PRIMASE"/>
    <property type="match status" value="1"/>
</dbReference>
<dbReference type="RefSeq" id="WP_267637370.1">
    <property type="nucleotide sequence ID" value="NZ_JAODIY010000009.1"/>
</dbReference>
<dbReference type="GO" id="GO:0000428">
    <property type="term" value="C:DNA-directed RNA polymerase complex"/>
    <property type="evidence" value="ECO:0007669"/>
    <property type="project" value="UniProtKB-KW"/>
</dbReference>
<evidence type="ECO:0000256" key="2">
    <source>
        <dbReference type="ARBA" id="ARBA00022515"/>
    </source>
</evidence>
<dbReference type="CDD" id="cd01029">
    <property type="entry name" value="TOPRIM_primases"/>
    <property type="match status" value="1"/>
</dbReference>
<dbReference type="SMART" id="SM00493">
    <property type="entry name" value="TOPRIM"/>
    <property type="match status" value="1"/>
</dbReference>
<protein>
    <recommendedName>
        <fullName evidence="9">DNA primase DnaG</fullName>
        <ecNumber evidence="9">2.7.7.101</ecNumber>
    </recommendedName>
</protein>
<dbReference type="InterPro" id="IPR034154">
    <property type="entry name" value="TOPRIM_DnaG/twinkle"/>
</dbReference>
<evidence type="ECO:0000256" key="5">
    <source>
        <dbReference type="ARBA" id="ARBA00022705"/>
    </source>
</evidence>
<feature type="domain" description="Toprim" evidence="11">
    <location>
        <begin position="166"/>
        <end position="240"/>
    </location>
</feature>
<keyword evidence="7" id="KW-0460">Magnesium</keyword>
<dbReference type="Pfam" id="PF13662">
    <property type="entry name" value="Toprim_4"/>
    <property type="match status" value="1"/>
</dbReference>
<feature type="compositionally biased region" description="Basic and acidic residues" evidence="10">
    <location>
        <begin position="283"/>
        <end position="305"/>
    </location>
</feature>
<comment type="subunit">
    <text evidence="9">Forms a ternary complex with MCM helicase and DNA.</text>
</comment>
<dbReference type="PANTHER" id="PTHR30313:SF2">
    <property type="entry name" value="DNA PRIMASE"/>
    <property type="match status" value="1"/>
</dbReference>
<evidence type="ECO:0000259" key="11">
    <source>
        <dbReference type="PROSITE" id="PS50880"/>
    </source>
</evidence>
<sequence length="485" mass="52028">MQTSAKYLIHATVRTSGVVERSDVVGAIFGQTEGLLGDELDLRELQDSSKLGRIDVSIESEAGRSVGSITIGSCLERAETAVLGAALETIDRVGPCRADCTVTDIEDARAAKRRELVERATELLNELESDTVTSEEITDEVRRQARVEEITEYKGLPAGPRVEATDAVIVVEGRADVRRLLKFGVRNAIAVEGTDVPPEIAELTFERNATAYLDGDRGGDLILRELQQVADIDYVAFAPTDQSVEDLDRAAILSGLRRKVPAEQVTDGETPREAFSPAETIEADDKAETDEKPAEGSGDNAKRQVTEQVHASQSVSPPDSTSGDRGPNQSAEQADTGTESTPGSVESTATEDDVEKTPESDTAAATLQEHASDDGNSEPEQPKEPPQTLASHTEAIIGSSQKTARFLDSEFNTIAEAGAGEAFETLNQLDSVPSSIVLDDTLTQRLLDLGAQLGVRQIIATETDEFVKQPTDIRVRTARDLEATA</sequence>
<keyword evidence="2 9" id="KW-0639">Primosome</keyword>
<reference evidence="12 13" key="1">
    <citation type="journal article" date="2014" name="Int. J. Syst. Evol. Microbiol.">
        <title>Complete genome sequence of Corynebacterium casei LMG S-19264T (=DSM 44701T), isolated from a smear-ripened cheese.</title>
        <authorList>
            <consortium name="US DOE Joint Genome Institute (JGI-PGF)"/>
            <person name="Walter F."/>
            <person name="Albersmeier A."/>
            <person name="Kalinowski J."/>
            <person name="Ruckert C."/>
        </authorList>
    </citation>
    <scope>NUCLEOTIDE SEQUENCE [LARGE SCALE GENOMIC DNA]</scope>
    <source>
        <strain evidence="12 13">CGMCC 4.7215</strain>
    </source>
</reference>
<comment type="catalytic activity">
    <reaction evidence="9">
        <text>ssDNA + n NTP = ssDNA/pppN(pN)n-1 hybrid + (n-1) diphosphate.</text>
        <dbReference type="EC" id="2.7.7.101"/>
    </reaction>
</comment>
<comment type="function">
    <text evidence="9">RNA polymerase that catalyzes the synthesis of short RNA molecules used as primers for DNA polymerase during DNA replication.</text>
</comment>
<dbReference type="GO" id="GO:0003899">
    <property type="term" value="F:DNA-directed RNA polymerase activity"/>
    <property type="evidence" value="ECO:0007669"/>
    <property type="project" value="UniProtKB-UniRule"/>
</dbReference>
<dbReference type="Gene3D" id="3.40.1360.10">
    <property type="match status" value="1"/>
</dbReference>
<dbReference type="Proteomes" id="UP001596414">
    <property type="component" value="Unassembled WGS sequence"/>
</dbReference>
<evidence type="ECO:0000256" key="8">
    <source>
        <dbReference type="ARBA" id="ARBA00023163"/>
    </source>
</evidence>
<dbReference type="SUPFAM" id="SSF56731">
    <property type="entry name" value="DNA primase core"/>
    <property type="match status" value="1"/>
</dbReference>
<dbReference type="GO" id="GO:1990077">
    <property type="term" value="C:primosome complex"/>
    <property type="evidence" value="ECO:0007669"/>
    <property type="project" value="UniProtKB-KW"/>
</dbReference>
<keyword evidence="5 9" id="KW-0235">DNA replication</keyword>
<dbReference type="InterPro" id="IPR020607">
    <property type="entry name" value="Primase_DnaG_arc"/>
</dbReference>
<evidence type="ECO:0000256" key="10">
    <source>
        <dbReference type="SAM" id="MobiDB-lite"/>
    </source>
</evidence>
<dbReference type="EMBL" id="JBHSZQ010000047">
    <property type="protein sequence ID" value="MFC7126799.1"/>
    <property type="molecule type" value="Genomic_DNA"/>
</dbReference>
<dbReference type="InterPro" id="IPR006171">
    <property type="entry name" value="TOPRIM_dom"/>
</dbReference>
<keyword evidence="3 9" id="KW-0808">Transferase</keyword>
<gene>
    <name evidence="9 12" type="primary">dnaG</name>
    <name evidence="12" type="ORF">ACFQJ7_12315</name>
</gene>
<dbReference type="PROSITE" id="PS50880">
    <property type="entry name" value="TOPRIM"/>
    <property type="match status" value="1"/>
</dbReference>
<feature type="region of interest" description="Disordered" evidence="10">
    <location>
        <begin position="261"/>
        <end position="394"/>
    </location>
</feature>
<dbReference type="EC" id="2.7.7.101" evidence="9"/>
<dbReference type="GO" id="GO:0046872">
    <property type="term" value="F:metal ion binding"/>
    <property type="evidence" value="ECO:0007669"/>
    <property type="project" value="UniProtKB-KW"/>
</dbReference>
<evidence type="ECO:0000256" key="4">
    <source>
        <dbReference type="ARBA" id="ARBA00022695"/>
    </source>
</evidence>
<comment type="caution">
    <text evidence="12">The sequence shown here is derived from an EMBL/GenBank/DDBJ whole genome shotgun (WGS) entry which is preliminary data.</text>
</comment>
<proteinExistence type="inferred from homology"/>
<name>A0ABD5XB81_9EURY</name>
<keyword evidence="4 9" id="KW-0548">Nucleotidyltransferase</keyword>
<dbReference type="InterPro" id="IPR050219">
    <property type="entry name" value="DnaG_primase"/>
</dbReference>
<dbReference type="GO" id="GO:0006269">
    <property type="term" value="P:DNA replication, synthesis of primer"/>
    <property type="evidence" value="ECO:0007669"/>
    <property type="project" value="UniProtKB-UniRule"/>
</dbReference>
<feature type="compositionally biased region" description="Polar residues" evidence="10">
    <location>
        <begin position="306"/>
        <end position="348"/>
    </location>
</feature>
<evidence type="ECO:0000313" key="13">
    <source>
        <dbReference type="Proteomes" id="UP001596414"/>
    </source>
</evidence>
<evidence type="ECO:0000256" key="1">
    <source>
        <dbReference type="ARBA" id="ARBA00022478"/>
    </source>
</evidence>